<dbReference type="UniPathway" id="UPA00077">
    <property type="reaction ID" value="UER00154"/>
</dbReference>
<gene>
    <name evidence="8" type="ORF">SAMN04487996_104161</name>
</gene>
<dbReference type="GO" id="GO:0004150">
    <property type="term" value="F:dihydroneopterin aldolase activity"/>
    <property type="evidence" value="ECO:0007669"/>
    <property type="project" value="UniProtKB-UniRule"/>
</dbReference>
<protein>
    <recommendedName>
        <fullName evidence="6">7,8-dihydroneopterin aldolase</fullName>
        <ecNumber evidence="6">4.1.2.25</ecNumber>
    </recommendedName>
</protein>
<reference evidence="9" key="1">
    <citation type="submission" date="2016-10" db="EMBL/GenBank/DDBJ databases">
        <authorList>
            <person name="Varghese N."/>
            <person name="Submissions S."/>
        </authorList>
    </citation>
    <scope>NUCLEOTIDE SEQUENCE [LARGE SCALE GENOMIC DNA]</scope>
    <source>
        <strain evidence="9">DSM 25329</strain>
    </source>
</reference>
<dbReference type="PANTHER" id="PTHR42844:SF1">
    <property type="entry name" value="DIHYDRONEOPTERIN ALDOLASE 1-RELATED"/>
    <property type="match status" value="1"/>
</dbReference>
<dbReference type="PANTHER" id="PTHR42844">
    <property type="entry name" value="DIHYDRONEOPTERIN ALDOLASE 1-RELATED"/>
    <property type="match status" value="1"/>
</dbReference>
<dbReference type="RefSeq" id="WP_019940367.1">
    <property type="nucleotide sequence ID" value="NZ_FNAN01000004.1"/>
</dbReference>
<comment type="catalytic activity">
    <reaction evidence="1 6">
        <text>7,8-dihydroneopterin = 6-hydroxymethyl-7,8-dihydropterin + glycolaldehyde</text>
        <dbReference type="Rhea" id="RHEA:10540"/>
        <dbReference type="ChEBI" id="CHEBI:17001"/>
        <dbReference type="ChEBI" id="CHEBI:17071"/>
        <dbReference type="ChEBI" id="CHEBI:44841"/>
        <dbReference type="EC" id="4.1.2.25"/>
    </reaction>
</comment>
<dbReference type="GO" id="GO:0005737">
    <property type="term" value="C:cytoplasm"/>
    <property type="evidence" value="ECO:0007669"/>
    <property type="project" value="TreeGrafter"/>
</dbReference>
<dbReference type="GO" id="GO:0046656">
    <property type="term" value="P:folic acid biosynthetic process"/>
    <property type="evidence" value="ECO:0007669"/>
    <property type="project" value="UniProtKB-UniRule"/>
</dbReference>
<keyword evidence="5 6" id="KW-0456">Lyase</keyword>
<feature type="domain" description="Dihydroneopterin aldolase/epimerase" evidence="7">
    <location>
        <begin position="4"/>
        <end position="116"/>
    </location>
</feature>
<organism evidence="8 9">
    <name type="scientific">Dyadobacter soli</name>
    <dbReference type="NCBI Taxonomy" id="659014"/>
    <lineage>
        <taxon>Bacteria</taxon>
        <taxon>Pseudomonadati</taxon>
        <taxon>Bacteroidota</taxon>
        <taxon>Cytophagia</taxon>
        <taxon>Cytophagales</taxon>
        <taxon>Spirosomataceae</taxon>
        <taxon>Dyadobacter</taxon>
    </lineage>
</organism>
<dbReference type="Proteomes" id="UP000198748">
    <property type="component" value="Unassembled WGS sequence"/>
</dbReference>
<dbReference type="AlphaFoldDB" id="A0A1G7BDY3"/>
<comment type="function">
    <text evidence="6">Catalyzes the conversion of 7,8-dihydroneopterin to 6-hydroxymethyl-7,8-dihydropterin.</text>
</comment>
<dbReference type="NCBIfam" id="TIGR00525">
    <property type="entry name" value="folB"/>
    <property type="match status" value="1"/>
</dbReference>
<dbReference type="EMBL" id="FNAN01000004">
    <property type="protein sequence ID" value="SDE24950.1"/>
    <property type="molecule type" value="Genomic_DNA"/>
</dbReference>
<name>A0A1G7BDY3_9BACT</name>
<evidence type="ECO:0000256" key="5">
    <source>
        <dbReference type="ARBA" id="ARBA00023239"/>
    </source>
</evidence>
<dbReference type="EC" id="4.1.2.25" evidence="6"/>
<keyword evidence="4 6" id="KW-0289">Folate biosynthesis</keyword>
<dbReference type="SUPFAM" id="SSF55620">
    <property type="entry name" value="Tetrahydrobiopterin biosynthesis enzymes-like"/>
    <property type="match status" value="1"/>
</dbReference>
<dbReference type="Gene3D" id="3.30.1130.10">
    <property type="match status" value="1"/>
</dbReference>
<dbReference type="STRING" id="659014.SAMN04487996_104161"/>
<evidence type="ECO:0000256" key="6">
    <source>
        <dbReference type="RuleBase" id="RU362079"/>
    </source>
</evidence>
<evidence type="ECO:0000313" key="9">
    <source>
        <dbReference type="Proteomes" id="UP000198748"/>
    </source>
</evidence>
<evidence type="ECO:0000256" key="3">
    <source>
        <dbReference type="ARBA" id="ARBA00005708"/>
    </source>
</evidence>
<sequence>MGTISLEGLEFFAYHGYYPEEQRIGNKYALDITITTDFFRAAQHDKLSETVNYETIYQLTAKVMKEPAKLLEHIGFNVIEKIREHYPTVEKVTVKVSKFNPPIGGVCTRAVITMEG</sequence>
<dbReference type="InterPro" id="IPR043133">
    <property type="entry name" value="GTP-CH-I_C/QueF"/>
</dbReference>
<comment type="pathway">
    <text evidence="2 6">Cofactor biosynthesis; tetrahydrofolate biosynthesis; 2-amino-4-hydroxy-6-hydroxymethyl-7,8-dihydropteridine diphosphate from 7,8-dihydroneopterin triphosphate: step 3/4.</text>
</comment>
<keyword evidence="9" id="KW-1185">Reference proteome</keyword>
<dbReference type="OrthoDB" id="9803748at2"/>
<dbReference type="GO" id="GO:0046654">
    <property type="term" value="P:tetrahydrofolate biosynthetic process"/>
    <property type="evidence" value="ECO:0007669"/>
    <property type="project" value="UniProtKB-UniRule"/>
</dbReference>
<accession>A0A1G7BDY3</accession>
<evidence type="ECO:0000256" key="4">
    <source>
        <dbReference type="ARBA" id="ARBA00022909"/>
    </source>
</evidence>
<evidence type="ECO:0000256" key="2">
    <source>
        <dbReference type="ARBA" id="ARBA00005013"/>
    </source>
</evidence>
<dbReference type="Pfam" id="PF02152">
    <property type="entry name" value="FolB"/>
    <property type="match status" value="1"/>
</dbReference>
<evidence type="ECO:0000313" key="8">
    <source>
        <dbReference type="EMBL" id="SDE24950.1"/>
    </source>
</evidence>
<evidence type="ECO:0000256" key="1">
    <source>
        <dbReference type="ARBA" id="ARBA00001353"/>
    </source>
</evidence>
<dbReference type="InterPro" id="IPR006156">
    <property type="entry name" value="Dihydroneopterin_aldolase"/>
</dbReference>
<dbReference type="InterPro" id="IPR006157">
    <property type="entry name" value="FolB_dom"/>
</dbReference>
<comment type="similarity">
    <text evidence="3 6">Belongs to the DHNA family.</text>
</comment>
<dbReference type="NCBIfam" id="TIGR00526">
    <property type="entry name" value="folB_dom"/>
    <property type="match status" value="1"/>
</dbReference>
<proteinExistence type="inferred from homology"/>
<dbReference type="SMART" id="SM00905">
    <property type="entry name" value="FolB"/>
    <property type="match status" value="1"/>
</dbReference>
<evidence type="ECO:0000259" key="7">
    <source>
        <dbReference type="SMART" id="SM00905"/>
    </source>
</evidence>